<dbReference type="InterPro" id="IPR021110">
    <property type="entry name" value="DNA_rep_checkpnt_protein"/>
</dbReference>
<dbReference type="Gene3D" id="1.10.10.1460">
    <property type="match status" value="1"/>
</dbReference>
<dbReference type="PANTHER" id="PTHR28124">
    <property type="entry name" value="DNA REPLICATION REGULATOR SLD2"/>
    <property type="match status" value="1"/>
</dbReference>
<dbReference type="Proteomes" id="UP000812966">
    <property type="component" value="Unassembled WGS sequence"/>
</dbReference>
<sequence length="744" mass="79869">MSLSDELAQVRAEIKTWERSFRAENGRDPSRDDIKAVPEITLKYKLYKSLSKSKDLSSSQPVSSQPLQSQSQSRPPSRPPTRPLDKTPTSSTRSFFQSVSSISTAASISTPVADDQSNPFLESTPVVRRGSSMITTRGKPSTPVQDDTSNPFLSPTAGGKNGSTSTSVSESRSGTNGVAAGSLSSARRSSRPYGPSVPDPSFPDPFASPSKSQARVQASGSRSSTSVLRTPGKPSSSSQREGQAGSSAEGFLFAPSPSRLKSLLEANSLSRSPSKMSPPAGPSAGQGMGMGITPRTKARKRLRGEEVEDTPRPRGRGSRGSSGAKGFFGSDGLGRGISDDEDDDRAEDEDEDEVLGPTPKKGESGRRGNFKTLFGVDEEEDSDLDNDVELGSEGNQKKKKRGEMGDKIAGATGGMGKMFKKRKIEIGEGSARAKDMKSGVVNGNVAKDNGKGKGKELPTNGSTDMGPPSTPKKDLKEVAQSPRSASQATPLKGKKLAYLAQLDKQDGTAEETDNSEAVPGLDLSPEDKGRIHVEEDLVREIEYSDSDPEDENPALDGNDMALDAAPRRRTMKVKIEPYRLDQQRRVAAAGGTIQARDLRGGGRQFERTMSSSSTGGKGKIKTVVRNPDVLDEGDVIEEVAEESDETDSLSRLTLRSPENDILRKTMAYHERKAMAIFSTKAANDLRLRRKGIEIFAAGEGFEGEDDDGEVEDYGRDDEESEGDDDWDSEPEGWKKVGLGVDDDW</sequence>
<dbReference type="FunFam" id="1.10.10.1460:FF:000001">
    <property type="entry name" value="DNA replication regulator Sld2"/>
    <property type="match status" value="1"/>
</dbReference>
<dbReference type="CDD" id="cd22289">
    <property type="entry name" value="RecQL4_SLD2_NTD"/>
    <property type="match status" value="1"/>
</dbReference>
<dbReference type="GO" id="GO:1902977">
    <property type="term" value="P:mitotic DNA replication preinitiation complex assembly"/>
    <property type="evidence" value="ECO:0007669"/>
    <property type="project" value="TreeGrafter"/>
</dbReference>
<dbReference type="OrthoDB" id="8775810at2759"/>
<feature type="compositionally biased region" description="Acidic residues" evidence="8">
    <location>
        <begin position="376"/>
        <end position="390"/>
    </location>
</feature>
<dbReference type="GO" id="GO:0000727">
    <property type="term" value="P:double-strand break repair via break-induced replication"/>
    <property type="evidence" value="ECO:0007669"/>
    <property type="project" value="TreeGrafter"/>
</dbReference>
<keyword evidence="6 7" id="KW-0131">Cell cycle</keyword>
<dbReference type="PANTHER" id="PTHR28124:SF1">
    <property type="entry name" value="DNA REPLICATION REGULATOR SLD2"/>
    <property type="match status" value="1"/>
</dbReference>
<comment type="subcellular location">
    <subcellularLocation>
        <location evidence="1 7">Nucleus</location>
    </subcellularLocation>
</comment>
<organism evidence="9 10">
    <name type="scientific">Filobasidium floriforme</name>
    <dbReference type="NCBI Taxonomy" id="5210"/>
    <lineage>
        <taxon>Eukaryota</taxon>
        <taxon>Fungi</taxon>
        <taxon>Dikarya</taxon>
        <taxon>Basidiomycota</taxon>
        <taxon>Agaricomycotina</taxon>
        <taxon>Tremellomycetes</taxon>
        <taxon>Filobasidiales</taxon>
        <taxon>Filobasidiaceae</taxon>
        <taxon>Filobasidium</taxon>
    </lineage>
</organism>
<feature type="compositionally biased region" description="Polar residues" evidence="8">
    <location>
        <begin position="213"/>
        <end position="246"/>
    </location>
</feature>
<feature type="compositionally biased region" description="Low complexity" evidence="8">
    <location>
        <begin position="53"/>
        <end position="75"/>
    </location>
</feature>
<feature type="compositionally biased region" description="Low complexity" evidence="8">
    <location>
        <begin position="89"/>
        <end position="110"/>
    </location>
</feature>
<feature type="region of interest" description="Disordered" evidence="8">
    <location>
        <begin position="53"/>
        <end position="568"/>
    </location>
</feature>
<evidence type="ECO:0000256" key="2">
    <source>
        <dbReference type="ARBA" id="ARBA00007276"/>
    </source>
</evidence>
<keyword evidence="10" id="KW-1185">Reference proteome</keyword>
<feature type="compositionally biased region" description="Polar residues" evidence="8">
    <location>
        <begin position="265"/>
        <end position="275"/>
    </location>
</feature>
<dbReference type="EMBL" id="JABELV010000027">
    <property type="protein sequence ID" value="KAG7562700.1"/>
    <property type="molecule type" value="Genomic_DNA"/>
</dbReference>
<protein>
    <recommendedName>
        <fullName evidence="3 7">DNA replication regulator SLD2</fullName>
    </recommendedName>
</protein>
<dbReference type="InterPro" id="IPR040203">
    <property type="entry name" value="Sld2"/>
</dbReference>
<dbReference type="Pfam" id="PF11719">
    <property type="entry name" value="Drc1-Sld2"/>
    <property type="match status" value="1"/>
</dbReference>
<evidence type="ECO:0000256" key="6">
    <source>
        <dbReference type="ARBA" id="ARBA00023306"/>
    </source>
</evidence>
<feature type="compositionally biased region" description="Acidic residues" evidence="8">
    <location>
        <begin position="543"/>
        <end position="553"/>
    </location>
</feature>
<feature type="compositionally biased region" description="Acidic residues" evidence="8">
    <location>
        <begin position="701"/>
        <end position="730"/>
    </location>
</feature>
<reference evidence="9" key="1">
    <citation type="submission" date="2020-04" db="EMBL/GenBank/DDBJ databases">
        <title>Analysis of mating type loci in Filobasidium floriforme.</title>
        <authorList>
            <person name="Nowrousian M."/>
        </authorList>
    </citation>
    <scope>NUCLEOTIDE SEQUENCE</scope>
    <source>
        <strain evidence="9">CBS 6242</strain>
    </source>
</reference>
<comment type="caution">
    <text evidence="9">The sequence shown here is derived from an EMBL/GenBank/DDBJ whole genome shotgun (WGS) entry which is preliminary data.</text>
</comment>
<evidence type="ECO:0000256" key="4">
    <source>
        <dbReference type="ARBA" id="ARBA00022705"/>
    </source>
</evidence>
<dbReference type="GO" id="GO:0006270">
    <property type="term" value="P:DNA replication initiation"/>
    <property type="evidence" value="ECO:0007669"/>
    <property type="project" value="UniProtKB-UniRule"/>
</dbReference>
<evidence type="ECO:0000256" key="5">
    <source>
        <dbReference type="ARBA" id="ARBA00023242"/>
    </source>
</evidence>
<feature type="region of interest" description="Disordered" evidence="8">
    <location>
        <begin position="697"/>
        <end position="744"/>
    </location>
</feature>
<evidence type="ECO:0000313" key="10">
    <source>
        <dbReference type="Proteomes" id="UP000812966"/>
    </source>
</evidence>
<comment type="function">
    <text evidence="7">Has a role in the initiation of DNA replication. Required at S-phase checkpoint.</text>
</comment>
<evidence type="ECO:0000256" key="8">
    <source>
        <dbReference type="SAM" id="MobiDB-lite"/>
    </source>
</evidence>
<evidence type="ECO:0000313" key="9">
    <source>
        <dbReference type="EMBL" id="KAG7562700.1"/>
    </source>
</evidence>
<evidence type="ECO:0000256" key="3">
    <source>
        <dbReference type="ARBA" id="ARBA00018363"/>
    </source>
</evidence>
<feature type="compositionally biased region" description="Low complexity" evidence="8">
    <location>
        <begin position="319"/>
        <end position="328"/>
    </location>
</feature>
<evidence type="ECO:0000256" key="7">
    <source>
        <dbReference type="RuleBase" id="RU367067"/>
    </source>
</evidence>
<proteinExistence type="inferred from homology"/>
<feature type="compositionally biased region" description="Basic and acidic residues" evidence="8">
    <location>
        <begin position="303"/>
        <end position="312"/>
    </location>
</feature>
<keyword evidence="4 7" id="KW-0235">DNA replication</keyword>
<dbReference type="AlphaFoldDB" id="A0A8K0NSD6"/>
<dbReference type="GO" id="GO:0003697">
    <property type="term" value="F:single-stranded DNA binding"/>
    <property type="evidence" value="ECO:0007669"/>
    <property type="project" value="TreeGrafter"/>
</dbReference>
<dbReference type="GO" id="GO:0031261">
    <property type="term" value="C:DNA replication preinitiation complex"/>
    <property type="evidence" value="ECO:0007669"/>
    <property type="project" value="TreeGrafter"/>
</dbReference>
<feature type="compositionally biased region" description="Acidic residues" evidence="8">
    <location>
        <begin position="339"/>
        <end position="354"/>
    </location>
</feature>
<feature type="region of interest" description="Disordered" evidence="8">
    <location>
        <begin position="598"/>
        <end position="621"/>
    </location>
</feature>
<name>A0A8K0NSD6_9TREE</name>
<feature type="compositionally biased region" description="Low complexity" evidence="8">
    <location>
        <begin position="163"/>
        <end position="187"/>
    </location>
</feature>
<comment type="similarity">
    <text evidence="2 7">Belongs to the SLD2 family.</text>
</comment>
<keyword evidence="5 7" id="KW-0539">Nucleus</keyword>
<feature type="compositionally biased region" description="Basic and acidic residues" evidence="8">
    <location>
        <begin position="525"/>
        <end position="542"/>
    </location>
</feature>
<evidence type="ECO:0000256" key="1">
    <source>
        <dbReference type="ARBA" id="ARBA00004123"/>
    </source>
</evidence>
<feature type="compositionally biased region" description="Polar residues" evidence="8">
    <location>
        <begin position="132"/>
        <end position="153"/>
    </location>
</feature>
<dbReference type="GO" id="GO:0003688">
    <property type="term" value="F:DNA replication origin binding"/>
    <property type="evidence" value="ECO:0007669"/>
    <property type="project" value="TreeGrafter"/>
</dbReference>
<accession>A0A8K0NSD6</accession>
<gene>
    <name evidence="9" type="ORF">FFLO_01860</name>
</gene>